<dbReference type="InterPro" id="IPR034683">
    <property type="entry name" value="IspD/TarI"/>
</dbReference>
<evidence type="ECO:0000256" key="2">
    <source>
        <dbReference type="ARBA" id="ARBA00004787"/>
    </source>
</evidence>
<dbReference type="EMBL" id="BAAACG010000017">
    <property type="protein sequence ID" value="GAA0745784.1"/>
    <property type="molecule type" value="Genomic_DNA"/>
</dbReference>
<reference evidence="8 9" key="1">
    <citation type="journal article" date="2019" name="Int. J. Syst. Evol. Microbiol.">
        <title>The Global Catalogue of Microorganisms (GCM) 10K type strain sequencing project: providing services to taxonomists for standard genome sequencing and annotation.</title>
        <authorList>
            <consortium name="The Broad Institute Genomics Platform"/>
            <consortium name="The Broad Institute Genome Sequencing Center for Infectious Disease"/>
            <person name="Wu L."/>
            <person name="Ma J."/>
        </authorList>
    </citation>
    <scope>NUCLEOTIDE SEQUENCE [LARGE SCALE GENOMIC DNA]</scope>
    <source>
        <strain evidence="8 9">JCM 1407</strain>
    </source>
</reference>
<comment type="pathway">
    <text evidence="2 7">Isoprenoid biosynthesis; isopentenyl diphosphate biosynthesis via DXP pathway; isopentenyl diphosphate from 1-deoxy-D-xylulose 5-phosphate: step 2/6.</text>
</comment>
<dbReference type="PROSITE" id="PS01295">
    <property type="entry name" value="ISPD"/>
    <property type="match status" value="1"/>
</dbReference>
<dbReference type="NCBIfam" id="TIGR00453">
    <property type="entry name" value="ispD"/>
    <property type="match status" value="1"/>
</dbReference>
<comment type="caution">
    <text evidence="8">The sequence shown here is derived from an EMBL/GenBank/DDBJ whole genome shotgun (WGS) entry which is preliminary data.</text>
</comment>
<name>A0ABN1JSE5_9CLOT</name>
<comment type="function">
    <text evidence="7">Catalyzes the formation of 4-diphosphocytidyl-2-C-methyl-D-erythritol from CTP and 2-C-methyl-D-erythritol 4-phosphate (MEP).</text>
</comment>
<organism evidence="8 9">
    <name type="scientific">Clostridium oceanicum</name>
    <dbReference type="NCBI Taxonomy" id="1543"/>
    <lineage>
        <taxon>Bacteria</taxon>
        <taxon>Bacillati</taxon>
        <taxon>Bacillota</taxon>
        <taxon>Clostridia</taxon>
        <taxon>Eubacteriales</taxon>
        <taxon>Clostridiaceae</taxon>
        <taxon>Clostridium</taxon>
    </lineage>
</organism>
<dbReference type="EC" id="2.7.7.60" evidence="7"/>
<dbReference type="Pfam" id="PF01128">
    <property type="entry name" value="IspD"/>
    <property type="match status" value="1"/>
</dbReference>
<gene>
    <name evidence="7 8" type="primary">ispD</name>
    <name evidence="8" type="ORF">GCM10008906_32610</name>
</gene>
<sequence>MNKVYAVVVAAGKGTRMNLNVSKQFVNINGKPLLYYTLDRFCKNDNIDGIVLVTLEDKIDYCIDKIIKKYNISKIIDVVSGGSSRQESVYKGLKALPKDCETVLIHDAARPFINDKIIDDGIKYSKIHGACTCGVKPKDTIKLKGNKGFSLNTPNRDELFMVQTPQCFNYDLILDCHEKLKVDKFDVTDDTMIVEKYNNPVYLYEGSYSNIKITTPEDLVIAEKILNNLK</sequence>
<dbReference type="InterPro" id="IPR029044">
    <property type="entry name" value="Nucleotide-diphossugar_trans"/>
</dbReference>
<dbReference type="RefSeq" id="WP_343763327.1">
    <property type="nucleotide sequence ID" value="NZ_BAAACG010000017.1"/>
</dbReference>
<keyword evidence="4 7" id="KW-0808">Transferase</keyword>
<keyword evidence="9" id="KW-1185">Reference proteome</keyword>
<keyword evidence="5 7" id="KW-0548">Nucleotidyltransferase</keyword>
<dbReference type="Proteomes" id="UP001501510">
    <property type="component" value="Unassembled WGS sequence"/>
</dbReference>
<accession>A0ABN1JSE5</accession>
<comment type="catalytic activity">
    <reaction evidence="1 7">
        <text>2-C-methyl-D-erythritol 4-phosphate + CTP + H(+) = 4-CDP-2-C-methyl-D-erythritol + diphosphate</text>
        <dbReference type="Rhea" id="RHEA:13429"/>
        <dbReference type="ChEBI" id="CHEBI:15378"/>
        <dbReference type="ChEBI" id="CHEBI:33019"/>
        <dbReference type="ChEBI" id="CHEBI:37563"/>
        <dbReference type="ChEBI" id="CHEBI:57823"/>
        <dbReference type="ChEBI" id="CHEBI:58262"/>
        <dbReference type="EC" id="2.7.7.60"/>
    </reaction>
</comment>
<dbReference type="SUPFAM" id="SSF53448">
    <property type="entry name" value="Nucleotide-diphospho-sugar transferases"/>
    <property type="match status" value="1"/>
</dbReference>
<keyword evidence="6 7" id="KW-0414">Isoprene biosynthesis</keyword>
<evidence type="ECO:0000256" key="5">
    <source>
        <dbReference type="ARBA" id="ARBA00022695"/>
    </source>
</evidence>
<evidence type="ECO:0000256" key="7">
    <source>
        <dbReference type="HAMAP-Rule" id="MF_00108"/>
    </source>
</evidence>
<dbReference type="PANTHER" id="PTHR32125:SF4">
    <property type="entry name" value="2-C-METHYL-D-ERYTHRITOL 4-PHOSPHATE CYTIDYLYLTRANSFERASE, CHLOROPLASTIC"/>
    <property type="match status" value="1"/>
</dbReference>
<evidence type="ECO:0000256" key="3">
    <source>
        <dbReference type="ARBA" id="ARBA00009789"/>
    </source>
</evidence>
<dbReference type="InterPro" id="IPR001228">
    <property type="entry name" value="IspD"/>
</dbReference>
<protein>
    <recommendedName>
        <fullName evidence="7">2-C-methyl-D-erythritol 4-phosphate cytidylyltransferase</fullName>
        <ecNumber evidence="7">2.7.7.60</ecNumber>
    </recommendedName>
    <alternativeName>
        <fullName evidence="7">4-diphosphocytidyl-2C-methyl-D-erythritol synthase</fullName>
    </alternativeName>
    <alternativeName>
        <fullName evidence="7">MEP cytidylyltransferase</fullName>
        <shortName evidence="7">MCT</shortName>
    </alternativeName>
</protein>
<dbReference type="InterPro" id="IPR018294">
    <property type="entry name" value="ISPD_synthase_CS"/>
</dbReference>
<dbReference type="InterPro" id="IPR050088">
    <property type="entry name" value="IspD/TarI_cytidylyltransf_bact"/>
</dbReference>
<evidence type="ECO:0000256" key="4">
    <source>
        <dbReference type="ARBA" id="ARBA00022679"/>
    </source>
</evidence>
<feature type="site" description="Positions MEP for the nucleophilic attack" evidence="7">
    <location>
        <position position="156"/>
    </location>
</feature>
<evidence type="ECO:0000256" key="6">
    <source>
        <dbReference type="ARBA" id="ARBA00023229"/>
    </source>
</evidence>
<proteinExistence type="inferred from homology"/>
<dbReference type="GO" id="GO:0016779">
    <property type="term" value="F:nucleotidyltransferase activity"/>
    <property type="evidence" value="ECO:0007669"/>
    <property type="project" value="UniProtKB-KW"/>
</dbReference>
<feature type="site" description="Transition state stabilizer" evidence="7">
    <location>
        <position position="16"/>
    </location>
</feature>
<evidence type="ECO:0000313" key="9">
    <source>
        <dbReference type="Proteomes" id="UP001501510"/>
    </source>
</evidence>
<dbReference type="HAMAP" id="MF_00108">
    <property type="entry name" value="IspD"/>
    <property type="match status" value="1"/>
</dbReference>
<evidence type="ECO:0000256" key="1">
    <source>
        <dbReference type="ARBA" id="ARBA00001282"/>
    </source>
</evidence>
<dbReference type="Gene3D" id="3.90.550.10">
    <property type="entry name" value="Spore Coat Polysaccharide Biosynthesis Protein SpsA, Chain A"/>
    <property type="match status" value="1"/>
</dbReference>
<dbReference type="NCBIfam" id="NF001183">
    <property type="entry name" value="PRK00155.1-3"/>
    <property type="match status" value="1"/>
</dbReference>
<feature type="site" description="Positions MEP for the nucleophilic attack" evidence="7">
    <location>
        <position position="212"/>
    </location>
</feature>
<comment type="similarity">
    <text evidence="3 7">Belongs to the IspD/TarI cytidylyltransferase family. IspD subfamily.</text>
</comment>
<dbReference type="CDD" id="cd02516">
    <property type="entry name" value="CDP-ME_synthetase"/>
    <property type="match status" value="1"/>
</dbReference>
<feature type="site" description="Transition state stabilizer" evidence="7">
    <location>
        <position position="23"/>
    </location>
</feature>
<evidence type="ECO:0000313" key="8">
    <source>
        <dbReference type="EMBL" id="GAA0745784.1"/>
    </source>
</evidence>
<dbReference type="PANTHER" id="PTHR32125">
    <property type="entry name" value="2-C-METHYL-D-ERYTHRITOL 4-PHOSPHATE CYTIDYLYLTRANSFERASE, CHLOROPLASTIC"/>
    <property type="match status" value="1"/>
</dbReference>